<keyword evidence="2" id="KW-1185">Reference proteome</keyword>
<reference evidence="1 2" key="1">
    <citation type="submission" date="2019-05" db="EMBL/GenBank/DDBJ databases">
        <title>Another draft genome of Portunus trituberculatus and its Hox gene families provides insights of decapod evolution.</title>
        <authorList>
            <person name="Jeong J.-H."/>
            <person name="Song I."/>
            <person name="Kim S."/>
            <person name="Choi T."/>
            <person name="Kim D."/>
            <person name="Ryu S."/>
            <person name="Kim W."/>
        </authorList>
    </citation>
    <scope>NUCLEOTIDE SEQUENCE [LARGE SCALE GENOMIC DNA]</scope>
    <source>
        <tissue evidence="1">Muscle</tissue>
    </source>
</reference>
<protein>
    <submittedName>
        <fullName evidence="1">Uncharacterized protein</fullName>
    </submittedName>
</protein>
<sequence>MITHPRALILTLRIAGRLDDALRSASPKPTPSWRPSSLVQPRHSRSSWCQEPARSNFFIAALEHKPARENGVKPLFPFGCILVEGKLPSQSAAASALSDLEKKTFKQHPALSAGRPARLASRITKHWRCLIHGQAYTRIITSYENCQSICVEISMFQCRNMSCGSEECVQ</sequence>
<dbReference type="Proteomes" id="UP000324222">
    <property type="component" value="Unassembled WGS sequence"/>
</dbReference>
<evidence type="ECO:0000313" key="1">
    <source>
        <dbReference type="EMBL" id="MPC88521.1"/>
    </source>
</evidence>
<dbReference type="AlphaFoldDB" id="A0A5B7ISF1"/>
<comment type="caution">
    <text evidence="1">The sequence shown here is derived from an EMBL/GenBank/DDBJ whole genome shotgun (WGS) entry which is preliminary data.</text>
</comment>
<name>A0A5B7ISF1_PORTR</name>
<dbReference type="EMBL" id="VSRR010078054">
    <property type="protein sequence ID" value="MPC88521.1"/>
    <property type="molecule type" value="Genomic_DNA"/>
</dbReference>
<proteinExistence type="predicted"/>
<gene>
    <name evidence="1" type="ORF">E2C01_083427</name>
</gene>
<organism evidence="1 2">
    <name type="scientific">Portunus trituberculatus</name>
    <name type="common">Swimming crab</name>
    <name type="synonym">Neptunus trituberculatus</name>
    <dbReference type="NCBI Taxonomy" id="210409"/>
    <lineage>
        <taxon>Eukaryota</taxon>
        <taxon>Metazoa</taxon>
        <taxon>Ecdysozoa</taxon>
        <taxon>Arthropoda</taxon>
        <taxon>Crustacea</taxon>
        <taxon>Multicrustacea</taxon>
        <taxon>Malacostraca</taxon>
        <taxon>Eumalacostraca</taxon>
        <taxon>Eucarida</taxon>
        <taxon>Decapoda</taxon>
        <taxon>Pleocyemata</taxon>
        <taxon>Brachyura</taxon>
        <taxon>Eubrachyura</taxon>
        <taxon>Portunoidea</taxon>
        <taxon>Portunidae</taxon>
        <taxon>Portuninae</taxon>
        <taxon>Portunus</taxon>
    </lineage>
</organism>
<evidence type="ECO:0000313" key="2">
    <source>
        <dbReference type="Proteomes" id="UP000324222"/>
    </source>
</evidence>
<accession>A0A5B7ISF1</accession>